<name>A0A1L8QX74_9ENTE</name>
<dbReference type="AlphaFoldDB" id="A0A1L8QX74"/>
<evidence type="ECO:0000313" key="1">
    <source>
        <dbReference type="EMBL" id="OJG12106.1"/>
    </source>
</evidence>
<accession>A0A1L8QX74</accession>
<gene>
    <name evidence="1" type="ORF">RU93_GL000036</name>
</gene>
<proteinExistence type="predicted"/>
<keyword evidence="2" id="KW-1185">Reference proteome</keyword>
<protein>
    <submittedName>
        <fullName evidence="1">Uncharacterized protein</fullName>
    </submittedName>
</protein>
<dbReference type="Proteomes" id="UP000182149">
    <property type="component" value="Unassembled WGS sequence"/>
</dbReference>
<dbReference type="RefSeq" id="WP_071873604.1">
    <property type="nucleotide sequence ID" value="NZ_JXKD01000001.1"/>
</dbReference>
<sequence>MRHFDWYVYNQAIVNSWESSLINFINEFMSELKAKYEEVYLIRNEWQVKIVEINGTRRFMPDFLLYLKD</sequence>
<reference evidence="1 2" key="1">
    <citation type="submission" date="2014-12" db="EMBL/GenBank/DDBJ databases">
        <title>Draft genome sequences of 29 type strains of Enterococci.</title>
        <authorList>
            <person name="Zhong Z."/>
            <person name="Sun Z."/>
            <person name="Liu W."/>
            <person name="Zhang W."/>
            <person name="Zhang H."/>
        </authorList>
    </citation>
    <scope>NUCLEOTIDE SEQUENCE [LARGE SCALE GENOMIC DNA]</scope>
    <source>
        <strain evidence="1 2">DSM 17690</strain>
    </source>
</reference>
<organism evidence="1 2">
    <name type="scientific">Enterococcus aquimarinus</name>
    <dbReference type="NCBI Taxonomy" id="328396"/>
    <lineage>
        <taxon>Bacteria</taxon>
        <taxon>Bacillati</taxon>
        <taxon>Bacillota</taxon>
        <taxon>Bacilli</taxon>
        <taxon>Lactobacillales</taxon>
        <taxon>Enterococcaceae</taxon>
        <taxon>Enterococcus</taxon>
    </lineage>
</organism>
<comment type="caution">
    <text evidence="1">The sequence shown here is derived from an EMBL/GenBank/DDBJ whole genome shotgun (WGS) entry which is preliminary data.</text>
</comment>
<evidence type="ECO:0000313" key="2">
    <source>
        <dbReference type="Proteomes" id="UP000182149"/>
    </source>
</evidence>
<dbReference type="EMBL" id="JXKD01000001">
    <property type="protein sequence ID" value="OJG12106.1"/>
    <property type="molecule type" value="Genomic_DNA"/>
</dbReference>